<evidence type="ECO:0000256" key="5">
    <source>
        <dbReference type="SAM" id="MobiDB-lite"/>
    </source>
</evidence>
<dbReference type="RefSeq" id="XP_022660026.1">
    <property type="nucleotide sequence ID" value="XM_022804291.1"/>
</dbReference>
<dbReference type="GO" id="GO:0046961">
    <property type="term" value="F:proton-transporting ATPase activity, rotational mechanism"/>
    <property type="evidence" value="ECO:0007669"/>
    <property type="project" value="InterPro"/>
</dbReference>
<name>A0A7M7K9P9_VARDE</name>
<comment type="function">
    <text evidence="4">Subunit of the V1 complex of vacuolar(H+)-ATPase (V-ATPase), a multisubunit enzyme composed of a peripheral complex (V1) that hydrolyzes ATP and a membrane integral complex (V0) that translocates protons. V-ATPase is responsible for acidifying and maintaining the pH of intracellular compartments and in some cell types, is targeted to the plasma membrane, where it is responsible for acidifying the extracellular environment.</text>
</comment>
<evidence type="ECO:0000256" key="1">
    <source>
        <dbReference type="ARBA" id="ARBA00005850"/>
    </source>
</evidence>
<evidence type="ECO:0008006" key="8">
    <source>
        <dbReference type="Google" id="ProtNLM"/>
    </source>
</evidence>
<dbReference type="RefSeq" id="XP_022660036.1">
    <property type="nucleotide sequence ID" value="XM_022804301.1"/>
</dbReference>
<dbReference type="EnsemblMetazoa" id="XM_022804291">
    <property type="protein sequence ID" value="XP_022660026"/>
    <property type="gene ID" value="LOC111249860"/>
</dbReference>
<dbReference type="GeneID" id="111249860"/>
<proteinExistence type="inferred from homology"/>
<dbReference type="InParanoid" id="A0A7M7K9P9"/>
<dbReference type="OrthoDB" id="7676488at2759"/>
<reference evidence="6" key="1">
    <citation type="submission" date="2021-01" db="UniProtKB">
        <authorList>
            <consortium name="EnsemblMetazoa"/>
        </authorList>
    </citation>
    <scope>IDENTIFICATION</scope>
</reference>
<dbReference type="AlphaFoldDB" id="A0A7M7K9P9"/>
<accession>A0A7M7K9P9</accession>
<dbReference type="EnsemblMetazoa" id="XM_022804309">
    <property type="protein sequence ID" value="XP_022660044"/>
    <property type="gene ID" value="LOC111249860"/>
</dbReference>
<keyword evidence="3" id="KW-0406">Ion transport</keyword>
<comment type="similarity">
    <text evidence="1">Belongs to the V-ATPase D subunit family.</text>
</comment>
<evidence type="ECO:0000256" key="2">
    <source>
        <dbReference type="ARBA" id="ARBA00022448"/>
    </source>
</evidence>
<keyword evidence="7" id="KW-1185">Reference proteome</keyword>
<dbReference type="PANTHER" id="PTHR11671">
    <property type="entry name" value="V-TYPE ATP SYNTHASE SUBUNIT D"/>
    <property type="match status" value="1"/>
</dbReference>
<dbReference type="EnsemblMetazoa" id="XM_022804301">
    <property type="protein sequence ID" value="XP_022660036"/>
    <property type="gene ID" value="LOC111249860"/>
</dbReference>
<dbReference type="Gene3D" id="1.10.287.3240">
    <property type="match status" value="1"/>
</dbReference>
<evidence type="ECO:0000256" key="3">
    <source>
        <dbReference type="ARBA" id="ARBA00023065"/>
    </source>
</evidence>
<dbReference type="NCBIfam" id="TIGR00309">
    <property type="entry name" value="V_ATPase_subD"/>
    <property type="match status" value="1"/>
</dbReference>
<dbReference type="InterPro" id="IPR002699">
    <property type="entry name" value="V_ATPase_D"/>
</dbReference>
<dbReference type="RefSeq" id="XP_022660044.1">
    <property type="nucleotide sequence ID" value="XM_022804309.1"/>
</dbReference>
<dbReference type="Proteomes" id="UP000594260">
    <property type="component" value="Unplaced"/>
</dbReference>
<evidence type="ECO:0000256" key="4">
    <source>
        <dbReference type="ARBA" id="ARBA00045737"/>
    </source>
</evidence>
<evidence type="ECO:0000313" key="7">
    <source>
        <dbReference type="Proteomes" id="UP000594260"/>
    </source>
</evidence>
<feature type="region of interest" description="Disordered" evidence="5">
    <location>
        <begin position="220"/>
        <end position="245"/>
    </location>
</feature>
<organism evidence="6 7">
    <name type="scientific">Varroa destructor</name>
    <name type="common">Honeybee mite</name>
    <dbReference type="NCBI Taxonomy" id="109461"/>
    <lineage>
        <taxon>Eukaryota</taxon>
        <taxon>Metazoa</taxon>
        <taxon>Ecdysozoa</taxon>
        <taxon>Arthropoda</taxon>
        <taxon>Chelicerata</taxon>
        <taxon>Arachnida</taxon>
        <taxon>Acari</taxon>
        <taxon>Parasitiformes</taxon>
        <taxon>Mesostigmata</taxon>
        <taxon>Gamasina</taxon>
        <taxon>Dermanyssoidea</taxon>
        <taxon>Varroidae</taxon>
        <taxon>Varroa</taxon>
    </lineage>
</organism>
<dbReference type="Pfam" id="PF01813">
    <property type="entry name" value="ATP-synt_D"/>
    <property type="match status" value="1"/>
</dbReference>
<evidence type="ECO:0000313" key="6">
    <source>
        <dbReference type="EnsemblMetazoa" id="XP_022660044"/>
    </source>
</evidence>
<keyword evidence="2" id="KW-0813">Transport</keyword>
<sequence length="291" mass="33763">MSKDRYNVFASRENYNNLVNRLRAIKRGHDLLEQKAESLTIRLREYEKIYRTKKTEMISVFTTAMMAIAEAKYVNSHFTQSVINGYVDRAFVTVKSHQSQVAGVHVVDFQVYRKEFEHDPFALIGLSRGGQKLKAVRQCFAKLIDLCVTVTSVQKIEKDLAQALQSTNRRMKALETFIIPRFENTIRHIQEELDELDRESFARIKLIQKKKMHHFTKEDTDRYSTGYSCPKSRREDDDCTTSSLTGSGSSCVIPRCIRGEVHDDLKYPSDITLRNEILDLLHNEEDLDIIF</sequence>
<protein>
    <recommendedName>
        <fullName evidence="8">V-type proton ATPase subunit D</fullName>
    </recommendedName>
</protein>
<dbReference type="KEGG" id="vde:111249860"/>